<dbReference type="AlphaFoldDB" id="A0A376RMT8"/>
<feature type="compositionally biased region" description="Polar residues" evidence="2">
    <location>
        <begin position="198"/>
        <end position="210"/>
    </location>
</feature>
<gene>
    <name evidence="3" type="primary">sbcC_2</name>
    <name evidence="3" type="ORF">NCTC10865_04772</name>
</gene>
<keyword evidence="3" id="KW-0378">Hydrolase</keyword>
<sequence>MVFEQHKSARTELEKLQAQASGVALLTPEQVQSLTASLQVLTDEEKQLLTAQQQEQQSLNWLTRLDELQQEASRRQQALQQALAEEEKAQPQLAALSLAQPARNLRPALGTHRRKHSAALAHTRQQIEEVNTRLQSTMALRASIRHHAAKQSAELQQQQQSLNTWLQEHDRFRQWNNELAGWRAQFSQQTSDREHLRQWQQQLTHAEQKT</sequence>
<keyword evidence="3" id="KW-0269">Exonuclease</keyword>
<dbReference type="GO" id="GO:0004527">
    <property type="term" value="F:exonuclease activity"/>
    <property type="evidence" value="ECO:0007669"/>
    <property type="project" value="UniProtKB-KW"/>
</dbReference>
<feature type="region of interest" description="Disordered" evidence="2">
    <location>
        <begin position="190"/>
        <end position="210"/>
    </location>
</feature>
<evidence type="ECO:0000256" key="2">
    <source>
        <dbReference type="SAM" id="MobiDB-lite"/>
    </source>
</evidence>
<organism evidence="3 4">
    <name type="scientific">Escherichia coli</name>
    <dbReference type="NCBI Taxonomy" id="562"/>
    <lineage>
        <taxon>Bacteria</taxon>
        <taxon>Pseudomonadati</taxon>
        <taxon>Pseudomonadota</taxon>
        <taxon>Gammaproteobacteria</taxon>
        <taxon>Enterobacterales</taxon>
        <taxon>Enterobacteriaceae</taxon>
        <taxon>Escherichia</taxon>
    </lineage>
</organism>
<evidence type="ECO:0000313" key="4">
    <source>
        <dbReference type="Proteomes" id="UP000254159"/>
    </source>
</evidence>
<keyword evidence="1" id="KW-0175">Coiled coil</keyword>
<feature type="coiled-coil region" evidence="1">
    <location>
        <begin position="51"/>
        <end position="89"/>
    </location>
</feature>
<proteinExistence type="predicted"/>
<dbReference type="Proteomes" id="UP000254159">
    <property type="component" value="Unassembled WGS sequence"/>
</dbReference>
<evidence type="ECO:0000313" key="3">
    <source>
        <dbReference type="EMBL" id="STI19401.1"/>
    </source>
</evidence>
<dbReference type="EMBL" id="UGCD01000002">
    <property type="protein sequence ID" value="STI19401.1"/>
    <property type="molecule type" value="Genomic_DNA"/>
</dbReference>
<name>A0A376RMT8_ECOLX</name>
<evidence type="ECO:0000256" key="1">
    <source>
        <dbReference type="SAM" id="Coils"/>
    </source>
</evidence>
<accession>A0A376RMT8</accession>
<reference evidence="3 4" key="1">
    <citation type="submission" date="2018-06" db="EMBL/GenBank/DDBJ databases">
        <authorList>
            <consortium name="Pathogen Informatics"/>
            <person name="Doyle S."/>
        </authorList>
    </citation>
    <scope>NUCLEOTIDE SEQUENCE [LARGE SCALE GENOMIC DNA]</scope>
    <source>
        <strain evidence="3 4">NCTC10865</strain>
    </source>
</reference>
<protein>
    <submittedName>
        <fullName evidence="3">Exonuclease, dsDNA, ATP-dependent</fullName>
    </submittedName>
</protein>
<keyword evidence="3" id="KW-0540">Nuclease</keyword>